<comment type="caution">
    <text evidence="2">The sequence shown here is derived from an EMBL/GenBank/DDBJ whole genome shotgun (WGS) entry which is preliminary data.</text>
</comment>
<organism evidence="2 3">
    <name type="scientific">Stichopus japonicus</name>
    <name type="common">Sea cucumber</name>
    <dbReference type="NCBI Taxonomy" id="307972"/>
    <lineage>
        <taxon>Eukaryota</taxon>
        <taxon>Metazoa</taxon>
        <taxon>Echinodermata</taxon>
        <taxon>Eleutherozoa</taxon>
        <taxon>Echinozoa</taxon>
        <taxon>Holothuroidea</taxon>
        <taxon>Aspidochirotacea</taxon>
        <taxon>Aspidochirotida</taxon>
        <taxon>Stichopodidae</taxon>
        <taxon>Apostichopus</taxon>
    </lineage>
</organism>
<feature type="compositionally biased region" description="Polar residues" evidence="1">
    <location>
        <begin position="31"/>
        <end position="40"/>
    </location>
</feature>
<feature type="compositionally biased region" description="Basic residues" evidence="1">
    <location>
        <begin position="1"/>
        <end position="13"/>
    </location>
</feature>
<dbReference type="Proteomes" id="UP000230750">
    <property type="component" value="Unassembled WGS sequence"/>
</dbReference>
<evidence type="ECO:0000313" key="2">
    <source>
        <dbReference type="EMBL" id="PIK54518.1"/>
    </source>
</evidence>
<reference evidence="2 3" key="1">
    <citation type="journal article" date="2017" name="PLoS Biol.">
        <title>The sea cucumber genome provides insights into morphological evolution and visceral regeneration.</title>
        <authorList>
            <person name="Zhang X."/>
            <person name="Sun L."/>
            <person name="Yuan J."/>
            <person name="Sun Y."/>
            <person name="Gao Y."/>
            <person name="Zhang L."/>
            <person name="Li S."/>
            <person name="Dai H."/>
            <person name="Hamel J.F."/>
            <person name="Liu C."/>
            <person name="Yu Y."/>
            <person name="Liu S."/>
            <person name="Lin W."/>
            <person name="Guo K."/>
            <person name="Jin S."/>
            <person name="Xu P."/>
            <person name="Storey K.B."/>
            <person name="Huan P."/>
            <person name="Zhang T."/>
            <person name="Zhou Y."/>
            <person name="Zhang J."/>
            <person name="Lin C."/>
            <person name="Li X."/>
            <person name="Xing L."/>
            <person name="Huo D."/>
            <person name="Sun M."/>
            <person name="Wang L."/>
            <person name="Mercier A."/>
            <person name="Li F."/>
            <person name="Yang H."/>
            <person name="Xiang J."/>
        </authorList>
    </citation>
    <scope>NUCLEOTIDE SEQUENCE [LARGE SCALE GENOMIC DNA]</scope>
    <source>
        <strain evidence="2">Shaxun</strain>
        <tissue evidence="2">Muscle</tissue>
    </source>
</reference>
<sequence length="405" mass="43485">MKHKKSKKCHPYRHTIPGIGTSGAVPVASKSEISQETTASRVPPLHPELSECSPQGPFGMDSSLQLPSSMQDQHPTNSPSYRTEHYLVTYPDGTKTLIQMPVSVENDKSFEFVLNVLPSPYREGTTLQLGVIPKNGNFSPHTPVQPLAGGMNIPVSTPGQGIPVTQVITPGSTMGNLAMGSLSQLRLGTSPLVSVPGPSASFSPGLAASSSRYDWSWSLPQSNPLRKTGMSALSPSNFVSHSRASPRGDDCFRSGFDRITSNFEEESSRPPIQILSSQSQPSQDRLFVSQNVIDAKEVASSSFNLTDSNSHEISIRMQNNPSKGIHQPERFVEILSSNGQLVVGDNQVTDNSNIETEVVYVSGLVDPLPAGSEISDPIIAQHVDVSSSVQHDDSQATESEAFVPV</sequence>
<evidence type="ECO:0000256" key="1">
    <source>
        <dbReference type="SAM" id="MobiDB-lite"/>
    </source>
</evidence>
<feature type="compositionally biased region" description="Polar residues" evidence="1">
    <location>
        <begin position="62"/>
        <end position="81"/>
    </location>
</feature>
<feature type="region of interest" description="Disordered" evidence="1">
    <location>
        <begin position="385"/>
        <end position="405"/>
    </location>
</feature>
<dbReference type="AlphaFoldDB" id="A0A2G8L2P0"/>
<protein>
    <submittedName>
        <fullName evidence="2">Uncharacterized protein</fullName>
    </submittedName>
</protein>
<dbReference type="EMBL" id="MRZV01000246">
    <property type="protein sequence ID" value="PIK54518.1"/>
    <property type="molecule type" value="Genomic_DNA"/>
</dbReference>
<name>A0A2G8L2P0_STIJA</name>
<gene>
    <name evidence="2" type="ORF">BSL78_08592</name>
</gene>
<feature type="region of interest" description="Disordered" evidence="1">
    <location>
        <begin position="1"/>
        <end position="82"/>
    </location>
</feature>
<evidence type="ECO:0000313" key="3">
    <source>
        <dbReference type="Proteomes" id="UP000230750"/>
    </source>
</evidence>
<proteinExistence type="predicted"/>
<accession>A0A2G8L2P0</accession>
<keyword evidence="3" id="KW-1185">Reference proteome</keyword>